<dbReference type="EMBL" id="AGCU01088761">
    <property type="status" value="NOT_ANNOTATED_CDS"/>
    <property type="molecule type" value="Genomic_DNA"/>
</dbReference>
<dbReference type="GeneTree" id="ENSGT00940000158668"/>
<dbReference type="InterPro" id="IPR003877">
    <property type="entry name" value="SPRY_dom"/>
</dbReference>
<dbReference type="Pfam" id="PF00622">
    <property type="entry name" value="SPRY"/>
    <property type="match status" value="1"/>
</dbReference>
<dbReference type="Pfam" id="PF13765">
    <property type="entry name" value="PRY"/>
    <property type="match status" value="1"/>
</dbReference>
<dbReference type="Gene3D" id="2.60.120.920">
    <property type="match status" value="1"/>
</dbReference>
<feature type="domain" description="B30.2/SPRY" evidence="1">
    <location>
        <begin position="45"/>
        <end position="231"/>
    </location>
</feature>
<evidence type="ECO:0000313" key="2">
    <source>
        <dbReference type="Ensembl" id="ENSPSIP00000011046.1"/>
    </source>
</evidence>
<reference evidence="2" key="4">
    <citation type="submission" date="2025-09" db="UniProtKB">
        <authorList>
            <consortium name="Ensembl"/>
        </authorList>
    </citation>
    <scope>IDENTIFICATION</scope>
</reference>
<dbReference type="Proteomes" id="UP000007267">
    <property type="component" value="Unassembled WGS sequence"/>
</dbReference>
<proteinExistence type="predicted"/>
<dbReference type="RefSeq" id="XP_014429234.1">
    <property type="nucleotide sequence ID" value="XM_014573748.2"/>
</dbReference>
<dbReference type="OrthoDB" id="6105938at2759"/>
<evidence type="ECO:0000259" key="1">
    <source>
        <dbReference type="PROSITE" id="PS50188"/>
    </source>
</evidence>
<evidence type="ECO:0000313" key="3">
    <source>
        <dbReference type="Proteomes" id="UP000007267"/>
    </source>
</evidence>
<reference evidence="3" key="1">
    <citation type="submission" date="2011-10" db="EMBL/GenBank/DDBJ databases">
        <authorList>
            <consortium name="Soft-shell Turtle Genome Consortium"/>
        </authorList>
    </citation>
    <scope>NUCLEOTIDE SEQUENCE [LARGE SCALE GENOMIC DNA]</scope>
    <source>
        <strain evidence="3">Daiwa-1</strain>
    </source>
</reference>
<keyword evidence="3" id="KW-1185">Reference proteome</keyword>
<organism evidence="2 3">
    <name type="scientific">Pelodiscus sinensis</name>
    <name type="common">Chinese softshell turtle</name>
    <name type="synonym">Trionyx sinensis</name>
    <dbReference type="NCBI Taxonomy" id="13735"/>
    <lineage>
        <taxon>Eukaryota</taxon>
        <taxon>Metazoa</taxon>
        <taxon>Chordata</taxon>
        <taxon>Craniata</taxon>
        <taxon>Vertebrata</taxon>
        <taxon>Euteleostomi</taxon>
        <taxon>Archelosauria</taxon>
        <taxon>Testudinata</taxon>
        <taxon>Testudines</taxon>
        <taxon>Cryptodira</taxon>
        <taxon>Trionychia</taxon>
        <taxon>Trionychidae</taxon>
        <taxon>Pelodiscus</taxon>
    </lineage>
</organism>
<accession>K7FSN6</accession>
<dbReference type="KEGG" id="pss:102453509"/>
<dbReference type="InterPro" id="IPR050143">
    <property type="entry name" value="TRIM/RBCC"/>
</dbReference>
<dbReference type="Ensembl" id="ENSPSIT00000011102.1">
    <property type="protein sequence ID" value="ENSPSIP00000011046.1"/>
    <property type="gene ID" value="ENSPSIG00000010010.1"/>
</dbReference>
<dbReference type="InterPro" id="IPR013320">
    <property type="entry name" value="ConA-like_dom_sf"/>
</dbReference>
<reference evidence="3" key="2">
    <citation type="journal article" date="2013" name="Nat. Genet.">
        <title>The draft genomes of soft-shell turtle and green sea turtle yield insights into the development and evolution of the turtle-specific body plan.</title>
        <authorList>
            <person name="Wang Z."/>
            <person name="Pascual-Anaya J."/>
            <person name="Zadissa A."/>
            <person name="Li W."/>
            <person name="Niimura Y."/>
            <person name="Huang Z."/>
            <person name="Li C."/>
            <person name="White S."/>
            <person name="Xiong Z."/>
            <person name="Fang D."/>
            <person name="Wang B."/>
            <person name="Ming Y."/>
            <person name="Chen Y."/>
            <person name="Zheng Y."/>
            <person name="Kuraku S."/>
            <person name="Pignatelli M."/>
            <person name="Herrero J."/>
            <person name="Beal K."/>
            <person name="Nozawa M."/>
            <person name="Li Q."/>
            <person name="Wang J."/>
            <person name="Zhang H."/>
            <person name="Yu L."/>
            <person name="Shigenobu S."/>
            <person name="Wang J."/>
            <person name="Liu J."/>
            <person name="Flicek P."/>
            <person name="Searle S."/>
            <person name="Wang J."/>
            <person name="Kuratani S."/>
            <person name="Yin Y."/>
            <person name="Aken B."/>
            <person name="Zhang G."/>
            <person name="Irie N."/>
        </authorList>
    </citation>
    <scope>NUCLEOTIDE SEQUENCE [LARGE SCALE GENOMIC DNA]</scope>
    <source>
        <strain evidence="3">Daiwa-1</strain>
    </source>
</reference>
<protein>
    <submittedName>
        <fullName evidence="2">E3 ubiquitin-protein ligase TRIM68-like</fullName>
    </submittedName>
</protein>
<dbReference type="SMART" id="SM00449">
    <property type="entry name" value="SPRY"/>
    <property type="match status" value="1"/>
</dbReference>
<dbReference type="HOGENOM" id="CLU_013137_7_4_1"/>
<reference evidence="2" key="3">
    <citation type="submission" date="2025-08" db="UniProtKB">
        <authorList>
            <consortium name="Ensembl"/>
        </authorList>
    </citation>
    <scope>IDENTIFICATION</scope>
</reference>
<dbReference type="EMBL" id="AGCU01088762">
    <property type="status" value="NOT_ANNOTATED_CDS"/>
    <property type="molecule type" value="Genomic_DNA"/>
</dbReference>
<dbReference type="AlphaFoldDB" id="K7FSN6"/>
<dbReference type="OMA" id="DCSFKEK"/>
<name>K7FSN6_PELSI</name>
<dbReference type="eggNOG" id="ENOG502SKIZ">
    <property type="taxonomic scope" value="Eukaryota"/>
</dbReference>
<dbReference type="SUPFAM" id="SSF49899">
    <property type="entry name" value="Concanavalin A-like lectins/glucanases"/>
    <property type="match status" value="1"/>
</dbReference>
<dbReference type="InterPro" id="IPR001870">
    <property type="entry name" value="B30.2/SPRY"/>
</dbReference>
<dbReference type="PRINTS" id="PR01407">
    <property type="entry name" value="BUTYPHLNCDUF"/>
</dbReference>
<sequence length="231" mass="26421">MVYAYQEHKALEMVEKILDGINRKDLSQRVKNDRLEFFPDSEEAENEKLALDMCDRFFGTQKREVTLDPDTAFPTLLISQDRKSVKLGDRPQYFPFNAERFDFRPCVLGAPAVSRGLLEWEVEVGAGKSWGVGAAKKAAERTGAVYISAEQGFWGLELSEGEYHALSAPKTKLHLPAPLRRVKVQLDFSLQRLSFYNGHTAEHLFTFNYPFPEMVPFFMTWDQDVSLQLCS</sequence>
<dbReference type="InterPro" id="IPR043136">
    <property type="entry name" value="B30.2/SPRY_sf"/>
</dbReference>
<dbReference type="InterPro" id="IPR003879">
    <property type="entry name" value="Butyrophylin_SPRY"/>
</dbReference>
<dbReference type="InterPro" id="IPR006574">
    <property type="entry name" value="PRY"/>
</dbReference>
<dbReference type="FunFam" id="2.60.120.920:FF:000004">
    <property type="entry name" value="Butyrophilin subfamily 1 member A1"/>
    <property type="match status" value="1"/>
</dbReference>
<dbReference type="SMART" id="SM00589">
    <property type="entry name" value="PRY"/>
    <property type="match status" value="1"/>
</dbReference>
<dbReference type="PROSITE" id="PS50188">
    <property type="entry name" value="B302_SPRY"/>
    <property type="match status" value="1"/>
</dbReference>
<dbReference type="PANTHER" id="PTHR24103">
    <property type="entry name" value="E3 UBIQUITIN-PROTEIN LIGASE TRIM"/>
    <property type="match status" value="1"/>
</dbReference>